<dbReference type="EMBL" id="JYNV01000288">
    <property type="protein sequence ID" value="KZM20003.1"/>
    <property type="molecule type" value="Genomic_DNA"/>
</dbReference>
<sequence length="292" mass="32118">MPDTDIPPGTNGPWHALDADYPAGMIWEGTMFAPGRDEAVWRRQDALEVVGPPGPLDDETAPDYTWRVTNSGRRVYTGEARVRSKRPGAQQMAYQTGFWARWDRGERWVARGGEVAGERFPDGLPIRSGGGEGQVLGREGSAPTPVPAEMRIVSMREHNRGGFGDLARHPQVPVPSTAIAVDAHVDGEYEIDTDFPTTITPTPHPPAVIAAQNDLVSDSTPPKTSPPRVITTWDDDNLLSLWKWKVIRKKGFEPMLAHFEGQTVQSLRQAWTTHRVRCGELGRAWRGAGSGS</sequence>
<comment type="caution">
    <text evidence="2">The sequence shown here is derived from an EMBL/GenBank/DDBJ whole genome shotgun (WGS) entry which is preliminary data.</text>
</comment>
<proteinExistence type="predicted"/>
<keyword evidence="3" id="KW-1185">Reference proteome</keyword>
<reference evidence="2 3" key="1">
    <citation type="journal article" date="2016" name="Sci. Rep.">
        <title>Draft genome sequencing and secretome analysis of fungal phytopathogen Ascochyta rabiei provides insight into the necrotrophic effector repertoire.</title>
        <authorList>
            <person name="Verma S."/>
            <person name="Gazara R.K."/>
            <person name="Nizam S."/>
            <person name="Parween S."/>
            <person name="Chattopadhyay D."/>
            <person name="Verma P.K."/>
        </authorList>
    </citation>
    <scope>NUCLEOTIDE SEQUENCE [LARGE SCALE GENOMIC DNA]</scope>
    <source>
        <strain evidence="2 3">ArDII</strain>
    </source>
</reference>
<dbReference type="Proteomes" id="UP000076837">
    <property type="component" value="Unassembled WGS sequence"/>
</dbReference>
<evidence type="ECO:0000256" key="1">
    <source>
        <dbReference type="SAM" id="MobiDB-lite"/>
    </source>
</evidence>
<gene>
    <name evidence="2" type="ORF">ST47_g8827</name>
</gene>
<dbReference type="AlphaFoldDB" id="A0A162YF20"/>
<protein>
    <submittedName>
        <fullName evidence="2">Uncharacterized protein</fullName>
    </submittedName>
</protein>
<organism evidence="2 3">
    <name type="scientific">Didymella rabiei</name>
    <name type="common">Chickpea ascochyta blight fungus</name>
    <name type="synonym">Mycosphaerella rabiei</name>
    <dbReference type="NCBI Taxonomy" id="5454"/>
    <lineage>
        <taxon>Eukaryota</taxon>
        <taxon>Fungi</taxon>
        <taxon>Dikarya</taxon>
        <taxon>Ascomycota</taxon>
        <taxon>Pezizomycotina</taxon>
        <taxon>Dothideomycetes</taxon>
        <taxon>Pleosporomycetidae</taxon>
        <taxon>Pleosporales</taxon>
        <taxon>Pleosporineae</taxon>
        <taxon>Didymellaceae</taxon>
        <taxon>Ascochyta</taxon>
    </lineage>
</organism>
<evidence type="ECO:0000313" key="2">
    <source>
        <dbReference type="EMBL" id="KZM20003.1"/>
    </source>
</evidence>
<feature type="region of interest" description="Disordered" evidence="1">
    <location>
        <begin position="120"/>
        <end position="145"/>
    </location>
</feature>
<accession>A0A162YF20</accession>
<name>A0A162YF20_DIDRA</name>
<evidence type="ECO:0000313" key="3">
    <source>
        <dbReference type="Proteomes" id="UP000076837"/>
    </source>
</evidence>